<dbReference type="Proteomes" id="UP000611945">
    <property type="component" value="Unassembled WGS sequence"/>
</dbReference>
<comment type="caution">
    <text evidence="1">The sequence shown here is derived from an EMBL/GenBank/DDBJ whole genome shotgun (WGS) entry which is preliminary data.</text>
</comment>
<keyword evidence="2" id="KW-1185">Reference proteome</keyword>
<protein>
    <submittedName>
        <fullName evidence="1">Uncharacterized protein</fullName>
    </submittedName>
</protein>
<evidence type="ECO:0000313" key="2">
    <source>
        <dbReference type="Proteomes" id="UP000611945"/>
    </source>
</evidence>
<dbReference type="EMBL" id="JACSQG010000002">
    <property type="protein sequence ID" value="MBD7976606.1"/>
    <property type="molecule type" value="Genomic_DNA"/>
</dbReference>
<evidence type="ECO:0000313" key="1">
    <source>
        <dbReference type="EMBL" id="MBD7976606.1"/>
    </source>
</evidence>
<proteinExistence type="predicted"/>
<dbReference type="RefSeq" id="WP_251835395.1">
    <property type="nucleotide sequence ID" value="NZ_JACSQG010000002.1"/>
</dbReference>
<organism evidence="1 2">
    <name type="scientific">Serpens gallinarum</name>
    <dbReference type="NCBI Taxonomy" id="2763075"/>
    <lineage>
        <taxon>Bacteria</taxon>
        <taxon>Pseudomonadati</taxon>
        <taxon>Pseudomonadota</taxon>
        <taxon>Gammaproteobacteria</taxon>
        <taxon>Pseudomonadales</taxon>
        <taxon>Pseudomonadaceae</taxon>
        <taxon>Pseudomonas</taxon>
    </lineage>
</organism>
<sequence>MPRCRQLVKASPETQAMRGLRQTHQLNLRIESRVLPKLATADKQETAYARVGIGRFPLINAWQARYLSDTKAIYAKKECRRPFRGDGISALQSLASVSVIA</sequence>
<accession>A0ABR8TLG3</accession>
<name>A0ABR8TLG3_9PSED</name>
<reference evidence="1 2" key="1">
    <citation type="submission" date="2020-08" db="EMBL/GenBank/DDBJ databases">
        <title>A Genomic Blueprint of the Chicken Gut Microbiome.</title>
        <authorList>
            <person name="Gilroy R."/>
            <person name="Ravi A."/>
            <person name="Getino M."/>
            <person name="Pursley I."/>
            <person name="Horton D.L."/>
            <person name="Alikhan N.-F."/>
            <person name="Baker D."/>
            <person name="Gharbi K."/>
            <person name="Hall N."/>
            <person name="Watson M."/>
            <person name="Adriaenssens E.M."/>
            <person name="Foster-Nyarko E."/>
            <person name="Jarju S."/>
            <person name="Secka A."/>
            <person name="Antonio M."/>
            <person name="Oren A."/>
            <person name="Chaudhuri R."/>
            <person name="La Ragione R.M."/>
            <person name="Hildebrand F."/>
            <person name="Pallen M.J."/>
        </authorList>
    </citation>
    <scope>NUCLEOTIDE SEQUENCE [LARGE SCALE GENOMIC DNA]</scope>
    <source>
        <strain evidence="1 2">Sa2CUA2</strain>
    </source>
</reference>
<gene>
    <name evidence="1" type="ORF">H9642_05325</name>
</gene>